<evidence type="ECO:0000256" key="12">
    <source>
        <dbReference type="RuleBase" id="RU000579"/>
    </source>
</evidence>
<feature type="domain" description="Aspartate/homoserine dehydrogenase NAD-binding" evidence="15">
    <location>
        <begin position="7"/>
        <end position="113"/>
    </location>
</feature>
<dbReference type="Pfam" id="PF00742">
    <property type="entry name" value="Homoserine_dh"/>
    <property type="match status" value="1"/>
</dbReference>
<comment type="pathway">
    <text evidence="1 12">Amino-acid biosynthesis; L-threonine biosynthesis; L-threonine from L-aspartate: step 3/5.</text>
</comment>
<dbReference type="OrthoDB" id="9808167at2"/>
<comment type="similarity">
    <text evidence="3 13">Belongs to the homoserine dehydrogenase family.</text>
</comment>
<dbReference type="Pfam" id="PF03447">
    <property type="entry name" value="NAD_binding_3"/>
    <property type="match status" value="1"/>
</dbReference>
<dbReference type="EC" id="1.1.1.3" evidence="4 12"/>
<keyword evidence="10 12" id="KW-0486">Methionine biosynthesis</keyword>
<evidence type="ECO:0000256" key="10">
    <source>
        <dbReference type="ARBA" id="ARBA00023167"/>
    </source>
</evidence>
<dbReference type="NCBIfam" id="NF004976">
    <property type="entry name" value="PRK06349.1"/>
    <property type="match status" value="1"/>
</dbReference>
<dbReference type="STRING" id="1034346.GCA_000313565_02555"/>
<keyword evidence="8 12" id="KW-0560">Oxidoreductase</keyword>
<keyword evidence="6 12" id="KW-0028">Amino-acid biosynthesis</keyword>
<dbReference type="GO" id="GO:0009086">
    <property type="term" value="P:methionine biosynthetic process"/>
    <property type="evidence" value="ECO:0007669"/>
    <property type="project" value="UniProtKB-KW"/>
</dbReference>
<dbReference type="PANTHER" id="PTHR43331">
    <property type="entry name" value="HOMOSERINE DEHYDROGENASE"/>
    <property type="match status" value="1"/>
</dbReference>
<evidence type="ECO:0000259" key="14">
    <source>
        <dbReference type="Pfam" id="PF00742"/>
    </source>
</evidence>
<dbReference type="AlphaFoldDB" id="A0A318KT71"/>
<evidence type="ECO:0000256" key="7">
    <source>
        <dbReference type="ARBA" id="ARBA00022697"/>
    </source>
</evidence>
<evidence type="ECO:0000256" key="5">
    <source>
        <dbReference type="ARBA" id="ARBA00013376"/>
    </source>
</evidence>
<evidence type="ECO:0000313" key="17">
    <source>
        <dbReference type="Proteomes" id="UP000247612"/>
    </source>
</evidence>
<evidence type="ECO:0000256" key="6">
    <source>
        <dbReference type="ARBA" id="ARBA00022605"/>
    </source>
</evidence>
<dbReference type="FunFam" id="3.30.360.10:FF:000005">
    <property type="entry name" value="Homoserine dehydrogenase"/>
    <property type="match status" value="1"/>
</dbReference>
<dbReference type="PANTHER" id="PTHR43331:SF1">
    <property type="entry name" value="HOMOSERINE DEHYDROGENASE"/>
    <property type="match status" value="1"/>
</dbReference>
<comment type="caution">
    <text evidence="16">The sequence shown here is derived from an EMBL/GenBank/DDBJ whole genome shotgun (WGS) entry which is preliminary data.</text>
</comment>
<keyword evidence="17" id="KW-1185">Reference proteome</keyword>
<dbReference type="GO" id="GO:0050661">
    <property type="term" value="F:NADP binding"/>
    <property type="evidence" value="ECO:0007669"/>
    <property type="project" value="InterPro"/>
</dbReference>
<evidence type="ECO:0000256" key="8">
    <source>
        <dbReference type="ARBA" id="ARBA00023002"/>
    </source>
</evidence>
<dbReference type="InterPro" id="IPR019811">
    <property type="entry name" value="HDH_CS"/>
</dbReference>
<evidence type="ECO:0000259" key="15">
    <source>
        <dbReference type="Pfam" id="PF03447"/>
    </source>
</evidence>
<comment type="catalytic activity">
    <reaction evidence="11">
        <text>L-homoserine + NADP(+) = L-aspartate 4-semialdehyde + NADPH + H(+)</text>
        <dbReference type="Rhea" id="RHEA:15761"/>
        <dbReference type="ChEBI" id="CHEBI:15378"/>
        <dbReference type="ChEBI" id="CHEBI:57476"/>
        <dbReference type="ChEBI" id="CHEBI:57783"/>
        <dbReference type="ChEBI" id="CHEBI:58349"/>
        <dbReference type="ChEBI" id="CHEBI:537519"/>
        <dbReference type="EC" id="1.1.1.3"/>
    </reaction>
    <physiologicalReaction direction="right-to-left" evidence="11">
        <dbReference type="Rhea" id="RHEA:15763"/>
    </physiologicalReaction>
</comment>
<keyword evidence="9" id="KW-0915">Sodium</keyword>
<reference evidence="16 17" key="1">
    <citation type="submission" date="2018-05" db="EMBL/GenBank/DDBJ databases">
        <title>Genomic Encyclopedia of Type Strains, Phase IV (KMG-IV): sequencing the most valuable type-strain genomes for metagenomic binning, comparative biology and taxonomic classification.</title>
        <authorList>
            <person name="Goeker M."/>
        </authorList>
    </citation>
    <scope>NUCLEOTIDE SEQUENCE [LARGE SCALE GENOMIC DNA]</scope>
    <source>
        <strain evidence="16 17">JC118</strain>
    </source>
</reference>
<dbReference type="InterPro" id="IPR036291">
    <property type="entry name" value="NAD(P)-bd_dom_sf"/>
</dbReference>
<organism evidence="16 17">
    <name type="scientific">Dielma fastidiosa</name>
    <dbReference type="NCBI Taxonomy" id="1034346"/>
    <lineage>
        <taxon>Bacteria</taxon>
        <taxon>Bacillati</taxon>
        <taxon>Bacillota</taxon>
        <taxon>Erysipelotrichia</taxon>
        <taxon>Erysipelotrichales</taxon>
        <taxon>Erysipelotrichaceae</taxon>
        <taxon>Dielma</taxon>
    </lineage>
</organism>
<dbReference type="GO" id="GO:0004412">
    <property type="term" value="F:homoserine dehydrogenase activity"/>
    <property type="evidence" value="ECO:0007669"/>
    <property type="project" value="UniProtKB-EC"/>
</dbReference>
<evidence type="ECO:0000256" key="3">
    <source>
        <dbReference type="ARBA" id="ARBA00006753"/>
    </source>
</evidence>
<dbReference type="RefSeq" id="WP_022938842.1">
    <property type="nucleotide sequence ID" value="NZ_CABKRQ010000006.1"/>
</dbReference>
<evidence type="ECO:0000313" key="16">
    <source>
        <dbReference type="EMBL" id="PXX80889.1"/>
    </source>
</evidence>
<dbReference type="Gene3D" id="3.30.360.10">
    <property type="entry name" value="Dihydrodipicolinate Reductase, domain 2"/>
    <property type="match status" value="1"/>
</dbReference>
<sequence length="386" mass="42824">MKIGLLGCGTVGSGVVEIIEKLKGSLEIQRILVKSPEDCKDARYTCNYADLVNDPEIDIIVEVMGGLHPAREYILEALTKGKHVVSANKAVIAANFKEFVETAKAHHCYFLIEASTGGGIPWIKNLQRYARIDDIFEITGIFNGTTNYILDQMHKSGADFDAVLKEAQKLGYAEYDPSADIDGIDVQNKAIISAGIAHNTYVYKEEVPVFGIRDLTCTDIDYFHRKKKVCKLLAVIRCLNDELAVYVEPTLLNENSLEANVPDNFNICSLSGVTIGDLKFYGQGAGKLPTANAVVQDLLDIASDEAKDYEIVLDKTLKVNNENETHAYYVHTDKACETLQEISRAYESNADGVFYETGKLSVAKMHELSKQLRQQGYKLFFAGIRE</sequence>
<dbReference type="SUPFAM" id="SSF51735">
    <property type="entry name" value="NAD(P)-binding Rossmann-fold domains"/>
    <property type="match status" value="1"/>
</dbReference>
<protein>
    <recommendedName>
        <fullName evidence="5 12">Homoserine dehydrogenase</fullName>
        <ecNumber evidence="4 12">1.1.1.3</ecNumber>
    </recommendedName>
</protein>
<keyword evidence="7 12" id="KW-0791">Threonine biosynthesis</keyword>
<evidence type="ECO:0000256" key="1">
    <source>
        <dbReference type="ARBA" id="ARBA00005056"/>
    </source>
</evidence>
<evidence type="ECO:0000256" key="9">
    <source>
        <dbReference type="ARBA" id="ARBA00023053"/>
    </source>
</evidence>
<evidence type="ECO:0000256" key="4">
    <source>
        <dbReference type="ARBA" id="ARBA00013213"/>
    </source>
</evidence>
<dbReference type="InterPro" id="IPR001342">
    <property type="entry name" value="HDH_cat"/>
</dbReference>
<accession>A0A318KT71</accession>
<dbReference type="GO" id="GO:0009088">
    <property type="term" value="P:threonine biosynthetic process"/>
    <property type="evidence" value="ECO:0007669"/>
    <property type="project" value="UniProtKB-UniPathway"/>
</dbReference>
<gene>
    <name evidence="16" type="ORF">DES51_1027</name>
</gene>
<dbReference type="UniPathway" id="UPA00050">
    <property type="reaction ID" value="UER00063"/>
</dbReference>
<evidence type="ECO:0000256" key="2">
    <source>
        <dbReference type="ARBA" id="ARBA00005062"/>
    </source>
</evidence>
<evidence type="ECO:0000256" key="13">
    <source>
        <dbReference type="RuleBase" id="RU004171"/>
    </source>
</evidence>
<feature type="domain" description="Homoserine dehydrogenase catalytic" evidence="14">
    <location>
        <begin position="121"/>
        <end position="299"/>
    </location>
</feature>
<dbReference type="InterPro" id="IPR005106">
    <property type="entry name" value="Asp/hSer_DH_NAD-bd"/>
</dbReference>
<dbReference type="SUPFAM" id="SSF55347">
    <property type="entry name" value="Glyceraldehyde-3-phosphate dehydrogenase-like, C-terminal domain"/>
    <property type="match status" value="1"/>
</dbReference>
<dbReference type="EMBL" id="QJKH01000002">
    <property type="protein sequence ID" value="PXX80889.1"/>
    <property type="molecule type" value="Genomic_DNA"/>
</dbReference>
<comment type="pathway">
    <text evidence="2 12">Amino-acid biosynthesis; L-methionine biosynthesis via de novo pathway; L-homoserine from L-aspartate: step 3/3.</text>
</comment>
<name>A0A318KT71_9FIRM</name>
<evidence type="ECO:0000256" key="11">
    <source>
        <dbReference type="ARBA" id="ARBA00048841"/>
    </source>
</evidence>
<dbReference type="Gene3D" id="3.40.50.720">
    <property type="entry name" value="NAD(P)-binding Rossmann-like Domain"/>
    <property type="match status" value="1"/>
</dbReference>
<dbReference type="Proteomes" id="UP000247612">
    <property type="component" value="Unassembled WGS sequence"/>
</dbReference>
<dbReference type="Gene3D" id="3.30.70.260">
    <property type="match status" value="1"/>
</dbReference>
<proteinExistence type="inferred from homology"/>
<dbReference type="UniPathway" id="UPA00051">
    <property type="reaction ID" value="UER00465"/>
</dbReference>
<dbReference type="PROSITE" id="PS01042">
    <property type="entry name" value="HOMOSER_DHGENASE"/>
    <property type="match status" value="1"/>
</dbReference>
<keyword evidence="12" id="KW-0521">NADP</keyword>